<dbReference type="Pfam" id="PF04542">
    <property type="entry name" value="Sigma70_r2"/>
    <property type="match status" value="1"/>
</dbReference>
<comment type="caution">
    <text evidence="4">The sequence shown here is derived from an EMBL/GenBank/DDBJ whole genome shotgun (WGS) entry which is preliminary data.</text>
</comment>
<dbReference type="Gene3D" id="3.10.450.50">
    <property type="match status" value="1"/>
</dbReference>
<evidence type="ECO:0000313" key="5">
    <source>
        <dbReference type="Proteomes" id="UP000641206"/>
    </source>
</evidence>
<dbReference type="RefSeq" id="WP_188735091.1">
    <property type="nucleotide sequence ID" value="NZ_BMLW01000008.1"/>
</dbReference>
<dbReference type="PANTHER" id="PTHR30173:SF36">
    <property type="entry name" value="ECF RNA POLYMERASE SIGMA FACTOR SIGJ"/>
    <property type="match status" value="1"/>
</dbReference>
<feature type="domain" description="RNA polymerase sigma factor 70 region 4 type 2" evidence="3">
    <location>
        <begin position="107"/>
        <end position="156"/>
    </location>
</feature>
<keyword evidence="5" id="KW-1185">Reference proteome</keyword>
<gene>
    <name evidence="4" type="ORF">GCM10011346_29280</name>
</gene>
<evidence type="ECO:0000259" key="2">
    <source>
        <dbReference type="Pfam" id="PF04542"/>
    </source>
</evidence>
<dbReference type="EMBL" id="BMLW01000008">
    <property type="protein sequence ID" value="GGP12614.1"/>
    <property type="molecule type" value="Genomic_DNA"/>
</dbReference>
<evidence type="ECO:0000259" key="3">
    <source>
        <dbReference type="Pfam" id="PF08281"/>
    </source>
</evidence>
<reference evidence="5" key="1">
    <citation type="journal article" date="2019" name="Int. J. Syst. Evol. Microbiol.">
        <title>The Global Catalogue of Microorganisms (GCM) 10K type strain sequencing project: providing services to taxonomists for standard genome sequencing and annotation.</title>
        <authorList>
            <consortium name="The Broad Institute Genomics Platform"/>
            <consortium name="The Broad Institute Genome Sequencing Center for Infectious Disease"/>
            <person name="Wu L."/>
            <person name="Ma J."/>
        </authorList>
    </citation>
    <scope>NUCLEOTIDE SEQUENCE [LARGE SCALE GENOMIC DNA]</scope>
    <source>
        <strain evidence="5">CGMCC 1.7693</strain>
    </source>
</reference>
<evidence type="ECO:0000256" key="1">
    <source>
        <dbReference type="ARBA" id="ARBA00011344"/>
    </source>
</evidence>
<comment type="subunit">
    <text evidence="1">Interacts transiently with the RNA polymerase catalytic core formed by RpoA, RpoB, RpoC and RpoZ (2 alpha, 1 beta, 1 beta' and 1 omega subunit) to form the RNA polymerase holoenzyme that can initiate transcription.</text>
</comment>
<name>A0ABQ2NWY5_9BACI</name>
<dbReference type="PANTHER" id="PTHR30173">
    <property type="entry name" value="SIGMA 19 FACTOR"/>
    <property type="match status" value="1"/>
</dbReference>
<organism evidence="4 5">
    <name type="scientific">Oceanobacillus neutriphilus</name>
    <dbReference type="NCBI Taxonomy" id="531815"/>
    <lineage>
        <taxon>Bacteria</taxon>
        <taxon>Bacillati</taxon>
        <taxon>Bacillota</taxon>
        <taxon>Bacilli</taxon>
        <taxon>Bacillales</taxon>
        <taxon>Bacillaceae</taxon>
        <taxon>Oceanobacillus</taxon>
    </lineage>
</organism>
<accession>A0ABQ2NWY5</accession>
<dbReference type="NCBIfam" id="TIGR02937">
    <property type="entry name" value="sigma70-ECF"/>
    <property type="match status" value="1"/>
</dbReference>
<dbReference type="InterPro" id="IPR036388">
    <property type="entry name" value="WH-like_DNA-bd_sf"/>
</dbReference>
<dbReference type="InterPro" id="IPR014303">
    <property type="entry name" value="RNA_pol_sigma-70_ECF"/>
</dbReference>
<dbReference type="InterPro" id="IPR013324">
    <property type="entry name" value="RNA_pol_sigma_r3/r4-like"/>
</dbReference>
<dbReference type="InterPro" id="IPR052704">
    <property type="entry name" value="ECF_Sigma-70_Domain"/>
</dbReference>
<dbReference type="NCBIfam" id="TIGR02957">
    <property type="entry name" value="SigX4"/>
    <property type="match status" value="1"/>
</dbReference>
<dbReference type="SUPFAM" id="SSF88659">
    <property type="entry name" value="Sigma3 and sigma4 domains of RNA polymerase sigma factors"/>
    <property type="match status" value="1"/>
</dbReference>
<dbReference type="InterPro" id="IPR007627">
    <property type="entry name" value="RNA_pol_sigma70_r2"/>
</dbReference>
<feature type="domain" description="RNA polymerase sigma-70 region 2" evidence="2">
    <location>
        <begin position="6"/>
        <end position="71"/>
    </location>
</feature>
<proteinExistence type="predicted"/>
<dbReference type="SUPFAM" id="SSF54427">
    <property type="entry name" value="NTF2-like"/>
    <property type="match status" value="1"/>
</dbReference>
<dbReference type="InterPro" id="IPR014284">
    <property type="entry name" value="RNA_pol_sigma-70_dom"/>
</dbReference>
<dbReference type="NCBIfam" id="NF007214">
    <property type="entry name" value="PRK09636.1"/>
    <property type="match status" value="1"/>
</dbReference>
<protein>
    <submittedName>
        <fullName evidence="4">RNA polymerase sigma factor SigJ</fullName>
    </submittedName>
</protein>
<dbReference type="SUPFAM" id="SSF88946">
    <property type="entry name" value="Sigma2 domain of RNA polymerase sigma factors"/>
    <property type="match status" value="1"/>
</dbReference>
<dbReference type="Pfam" id="PF08281">
    <property type="entry name" value="Sigma70_r4_2"/>
    <property type="match status" value="1"/>
</dbReference>
<dbReference type="InterPro" id="IPR013325">
    <property type="entry name" value="RNA_pol_sigma_r2"/>
</dbReference>
<dbReference type="InterPro" id="IPR032710">
    <property type="entry name" value="NTF2-like_dom_sf"/>
</dbReference>
<sequence length="289" mass="32746">METEQLYRTYKSLLFSLAYRMLGNVMDAEDIVHEAFLLLEKIDHPEEIRNTKAYLCKIVTNRSIDKLRSAAKKREVYVGTWLPDPLVEEYSADPSSFYMTKESVSTAYLLLLQQLTEVERAVFLLREMFQYDYDDIASIVGKSNANCRQIFHRAKKGIMHNPDSMKQDFGQLSGYVEEFAQAVQDGNMSEILALLKKDAVYYSDGGGKIIAATRPVYGAEYIARFFLGVINKLPEGFSIKFAKVNGGPGIVIIVSGNVKYVLSVEVKDEKIRSIYMVANPDKLSHLKAF</sequence>
<dbReference type="InterPro" id="IPR013249">
    <property type="entry name" value="RNA_pol_sigma70_r4_t2"/>
</dbReference>
<dbReference type="Gene3D" id="1.10.1740.10">
    <property type="match status" value="1"/>
</dbReference>
<dbReference type="Gene3D" id="1.10.10.10">
    <property type="entry name" value="Winged helix-like DNA-binding domain superfamily/Winged helix DNA-binding domain"/>
    <property type="match status" value="1"/>
</dbReference>
<evidence type="ECO:0000313" key="4">
    <source>
        <dbReference type="EMBL" id="GGP12614.1"/>
    </source>
</evidence>
<dbReference type="Proteomes" id="UP000641206">
    <property type="component" value="Unassembled WGS sequence"/>
</dbReference>